<dbReference type="RefSeq" id="WP_122637527.1">
    <property type="nucleotide sequence ID" value="NZ_QWIU01000002.1"/>
</dbReference>
<name>A0A3M7TKC8_9FLAO</name>
<feature type="signal peptide" evidence="1">
    <location>
        <begin position="1"/>
        <end position="22"/>
    </location>
</feature>
<dbReference type="Pfam" id="PF12796">
    <property type="entry name" value="Ank_2"/>
    <property type="match status" value="1"/>
</dbReference>
<protein>
    <recommendedName>
        <fullName evidence="4">Ankyrin repeat domain-containing protein</fullName>
    </recommendedName>
</protein>
<gene>
    <name evidence="2" type="ORF">D1631_17510</name>
</gene>
<evidence type="ECO:0008006" key="4">
    <source>
        <dbReference type="Google" id="ProtNLM"/>
    </source>
</evidence>
<evidence type="ECO:0000313" key="3">
    <source>
        <dbReference type="Proteomes" id="UP000278775"/>
    </source>
</evidence>
<dbReference type="Proteomes" id="UP000278775">
    <property type="component" value="Unassembled WGS sequence"/>
</dbReference>
<feature type="chain" id="PRO_5018115278" description="Ankyrin repeat domain-containing protein" evidence="1">
    <location>
        <begin position="23"/>
        <end position="118"/>
    </location>
</feature>
<dbReference type="EMBL" id="QWIU01000002">
    <property type="protein sequence ID" value="RNA63584.1"/>
    <property type="molecule type" value="Genomic_DNA"/>
</dbReference>
<dbReference type="AlphaFoldDB" id="A0A3M7TKC8"/>
<evidence type="ECO:0000256" key="1">
    <source>
        <dbReference type="SAM" id="SignalP"/>
    </source>
</evidence>
<reference evidence="2 3" key="1">
    <citation type="submission" date="2018-08" db="EMBL/GenBank/DDBJ databases">
        <title>Chryseobacterium nematophagum: a novel matrix digesting pathogen of nematodes.</title>
        <authorList>
            <person name="Page A."/>
            <person name="Roberts M."/>
            <person name="Felix M.-A."/>
            <person name="Weir W."/>
        </authorList>
    </citation>
    <scope>NUCLEOTIDE SEQUENCE [LARGE SCALE GENOMIC DNA]</scope>
    <source>
        <strain evidence="2 3">JUb129</strain>
    </source>
</reference>
<organism evidence="2 3">
    <name type="scientific">Chryseobacterium nematophagum</name>
    <dbReference type="NCBI Taxonomy" id="2305228"/>
    <lineage>
        <taxon>Bacteria</taxon>
        <taxon>Pseudomonadati</taxon>
        <taxon>Bacteroidota</taxon>
        <taxon>Flavobacteriia</taxon>
        <taxon>Flavobacteriales</taxon>
        <taxon>Weeksellaceae</taxon>
        <taxon>Chryseobacterium group</taxon>
        <taxon>Chryseobacterium</taxon>
    </lineage>
</organism>
<dbReference type="OrthoDB" id="1259920at2"/>
<accession>A0A3M7TKC8</accession>
<dbReference type="Gene3D" id="1.25.40.20">
    <property type="entry name" value="Ankyrin repeat-containing domain"/>
    <property type="match status" value="1"/>
</dbReference>
<dbReference type="InterPro" id="IPR002110">
    <property type="entry name" value="Ankyrin_rpt"/>
</dbReference>
<dbReference type="SUPFAM" id="SSF48403">
    <property type="entry name" value="Ankyrin repeat"/>
    <property type="match status" value="1"/>
</dbReference>
<keyword evidence="1" id="KW-0732">Signal</keyword>
<dbReference type="InterPro" id="IPR036770">
    <property type="entry name" value="Ankyrin_rpt-contain_sf"/>
</dbReference>
<comment type="caution">
    <text evidence="2">The sequence shown here is derived from an EMBL/GenBank/DDBJ whole genome shotgun (WGS) entry which is preliminary data.</text>
</comment>
<proteinExistence type="predicted"/>
<sequence length="118" mass="13681">MKKMISTILVFGMISLTNMLSAQQMTKDQRRAFQTDNIETFKKYFSTEDYDKCFSVKTDSYSLLAYSIFYDKKNIFNHLIENQVDVNKKCGTLTPLKIAQNNNRTEMVKALVKKGAKK</sequence>
<evidence type="ECO:0000313" key="2">
    <source>
        <dbReference type="EMBL" id="RNA63584.1"/>
    </source>
</evidence>